<dbReference type="AlphaFoldDB" id="A0AA38VSQ7"/>
<evidence type="ECO:0000313" key="3">
    <source>
        <dbReference type="Proteomes" id="UP001172457"/>
    </source>
</evidence>
<name>A0AA38VSQ7_9ASTR</name>
<dbReference type="Proteomes" id="UP001172457">
    <property type="component" value="Chromosome 8"/>
</dbReference>
<feature type="domain" description="Myb-like" evidence="1">
    <location>
        <begin position="24"/>
        <end position="80"/>
    </location>
</feature>
<evidence type="ECO:0000259" key="1">
    <source>
        <dbReference type="PROSITE" id="PS50090"/>
    </source>
</evidence>
<evidence type="ECO:0000313" key="2">
    <source>
        <dbReference type="EMBL" id="KAJ9537187.1"/>
    </source>
</evidence>
<proteinExistence type="predicted"/>
<dbReference type="InterPro" id="IPR001005">
    <property type="entry name" value="SANT/Myb"/>
</dbReference>
<dbReference type="Gene3D" id="1.10.10.60">
    <property type="entry name" value="Homeodomain-like"/>
    <property type="match status" value="1"/>
</dbReference>
<keyword evidence="3" id="KW-1185">Reference proteome</keyword>
<organism evidence="2 3">
    <name type="scientific">Centaurea solstitialis</name>
    <name type="common">yellow star-thistle</name>
    <dbReference type="NCBI Taxonomy" id="347529"/>
    <lineage>
        <taxon>Eukaryota</taxon>
        <taxon>Viridiplantae</taxon>
        <taxon>Streptophyta</taxon>
        <taxon>Embryophyta</taxon>
        <taxon>Tracheophyta</taxon>
        <taxon>Spermatophyta</taxon>
        <taxon>Magnoliopsida</taxon>
        <taxon>eudicotyledons</taxon>
        <taxon>Gunneridae</taxon>
        <taxon>Pentapetalae</taxon>
        <taxon>asterids</taxon>
        <taxon>campanulids</taxon>
        <taxon>Asterales</taxon>
        <taxon>Asteraceae</taxon>
        <taxon>Carduoideae</taxon>
        <taxon>Cardueae</taxon>
        <taxon>Centaureinae</taxon>
        <taxon>Centaurea</taxon>
    </lineage>
</organism>
<protein>
    <recommendedName>
        <fullName evidence="1">Myb-like domain-containing protein</fullName>
    </recommendedName>
</protein>
<comment type="caution">
    <text evidence="2">The sequence shown here is derived from an EMBL/GenBank/DDBJ whole genome shotgun (WGS) entry which is preliminary data.</text>
</comment>
<dbReference type="InterPro" id="IPR044822">
    <property type="entry name" value="Myb_DNA-bind_4"/>
</dbReference>
<reference evidence="2" key="1">
    <citation type="submission" date="2023-03" db="EMBL/GenBank/DDBJ databases">
        <title>Chromosome-scale reference genome and RAD-based genetic map of yellow starthistle (Centaurea solstitialis) reveal putative structural variation and QTLs associated with invader traits.</title>
        <authorList>
            <person name="Reatini B."/>
            <person name="Cang F.A."/>
            <person name="Jiang Q."/>
            <person name="Mckibben M.T.W."/>
            <person name="Barker M.S."/>
            <person name="Rieseberg L.H."/>
            <person name="Dlugosch K.M."/>
        </authorList>
    </citation>
    <scope>NUCLEOTIDE SEQUENCE</scope>
    <source>
        <strain evidence="2">CAN-66</strain>
        <tissue evidence="2">Leaf</tissue>
    </source>
</reference>
<gene>
    <name evidence="2" type="ORF">OSB04_029920</name>
</gene>
<dbReference type="EMBL" id="JARYMX010000008">
    <property type="protein sequence ID" value="KAJ9537187.1"/>
    <property type="molecule type" value="Genomic_DNA"/>
</dbReference>
<accession>A0AA38VSQ7</accession>
<sequence>MDHQQNNDAIGAPLRTRSKVAPDWTVEESLILVNEVSAVEADCRDTLASFQKWKIIVENCNALGVNRNLNQCRRKWDSLLSDYKKIKLSGSKKASFNSDLFKVIEWYVREYEGGCDTDPDSDPEAAVPDEPVLASVVQSVTSGSKKQRSKIIPQKRSIEDMPKPKRHVKSEEIKVEESCSEPTNDDLDGSMRPEEINREKQEEAVAEKLRENAELIEAIVNEDSMNGESTIDLTRLNGDKLIACLSNLVVALDQLSEFVQ</sequence>
<dbReference type="Pfam" id="PF13837">
    <property type="entry name" value="Myb_DNA-bind_4"/>
    <property type="match status" value="1"/>
</dbReference>
<dbReference type="InterPro" id="IPR009057">
    <property type="entry name" value="Homeodomain-like_sf"/>
</dbReference>
<dbReference type="PANTHER" id="PTHR33492">
    <property type="entry name" value="OSJNBA0043A12.37 PROTEIN-RELATED"/>
    <property type="match status" value="1"/>
</dbReference>
<dbReference type="PANTHER" id="PTHR33492:SF4">
    <property type="entry name" value="OS02G0174300 PROTEIN"/>
    <property type="match status" value="1"/>
</dbReference>
<dbReference type="SUPFAM" id="SSF46689">
    <property type="entry name" value="Homeodomain-like"/>
    <property type="match status" value="1"/>
</dbReference>
<dbReference type="PROSITE" id="PS50090">
    <property type="entry name" value="MYB_LIKE"/>
    <property type="match status" value="1"/>
</dbReference>